<gene>
    <name evidence="9" type="ORF">TAPDE_004366</name>
</gene>
<dbReference type="GO" id="GO:0005743">
    <property type="term" value="C:mitochondrial inner membrane"/>
    <property type="evidence" value="ECO:0007669"/>
    <property type="project" value="UniProtKB-SubCell"/>
</dbReference>
<reference evidence="9 10" key="1">
    <citation type="journal article" date="2013" name="MBio">
        <title>Genome sequencing of the plant pathogen Taphrina deformans, the causal agent of peach leaf curl.</title>
        <authorList>
            <person name="Cisse O.H."/>
            <person name="Almeida J.M.G.C.F."/>
            <person name="Fonseca A."/>
            <person name="Kumar A.A."/>
            <person name="Salojaervi J."/>
            <person name="Overmyer K."/>
            <person name="Hauser P.M."/>
            <person name="Pagni M."/>
        </authorList>
    </citation>
    <scope>NUCLEOTIDE SEQUENCE [LARGE SCALE GENOMIC DNA]</scope>
    <source>
        <strain evidence="10">PYCC 5710 / ATCC 11124 / CBS 356.35 / IMI 108563 / JCM 9778 / NBRC 8474</strain>
    </source>
</reference>
<dbReference type="EMBL" id="CAHR02000194">
    <property type="protein sequence ID" value="CCG84004.1"/>
    <property type="molecule type" value="Genomic_DNA"/>
</dbReference>
<evidence type="ECO:0000256" key="6">
    <source>
        <dbReference type="ARBA" id="ARBA00022982"/>
    </source>
</evidence>
<dbReference type="OrthoDB" id="286811at2759"/>
<accession>R4XL11</accession>
<dbReference type="Proteomes" id="UP000013776">
    <property type="component" value="Unassembled WGS sequence"/>
</dbReference>
<dbReference type="eggNOG" id="KOG3365">
    <property type="taxonomic scope" value="Eukaryota"/>
</dbReference>
<comment type="caution">
    <text evidence="9">The sequence shown here is derived from an EMBL/GenBank/DDBJ whole genome shotgun (WGS) entry which is preliminary data.</text>
</comment>
<dbReference type="AlphaFoldDB" id="R4XL11"/>
<evidence type="ECO:0000256" key="7">
    <source>
        <dbReference type="ARBA" id="ARBA00023128"/>
    </source>
</evidence>
<keyword evidence="8" id="KW-0472">Membrane</keyword>
<organism evidence="9 10">
    <name type="scientific">Taphrina deformans (strain PYCC 5710 / ATCC 11124 / CBS 356.35 / IMI 108563 / JCM 9778 / NBRC 8474)</name>
    <name type="common">Peach leaf curl fungus</name>
    <name type="synonym">Lalaria deformans</name>
    <dbReference type="NCBI Taxonomy" id="1097556"/>
    <lineage>
        <taxon>Eukaryota</taxon>
        <taxon>Fungi</taxon>
        <taxon>Dikarya</taxon>
        <taxon>Ascomycota</taxon>
        <taxon>Taphrinomycotina</taxon>
        <taxon>Taphrinomycetes</taxon>
        <taxon>Taphrinales</taxon>
        <taxon>Taphrinaceae</taxon>
        <taxon>Taphrina</taxon>
    </lineage>
</organism>
<dbReference type="STRING" id="1097556.R4XL11"/>
<proteinExistence type="inferred from homology"/>
<evidence type="ECO:0000256" key="5">
    <source>
        <dbReference type="ARBA" id="ARBA00022792"/>
    </source>
</evidence>
<keyword evidence="5" id="KW-0999">Mitochondrion inner membrane</keyword>
<comment type="similarity">
    <text evidence="2">Belongs to the complex I NDUFA5 subunit family.</text>
</comment>
<evidence type="ECO:0000313" key="10">
    <source>
        <dbReference type="Proteomes" id="UP000013776"/>
    </source>
</evidence>
<dbReference type="VEuPathDB" id="FungiDB:TAPDE_004366"/>
<sequence>MRFTRSLYDAVQRYAATGITGLDPVQFPRPILLEKYNATLSILSQMPASSIYRKATEALTKQRIAIVESTEDVNKIEQEIGGGLAEELINSAQDELSLAQKMVLWKPWESLEEAAPELSV</sequence>
<evidence type="ECO:0000256" key="8">
    <source>
        <dbReference type="ARBA" id="ARBA00023136"/>
    </source>
</evidence>
<evidence type="ECO:0000313" key="9">
    <source>
        <dbReference type="EMBL" id="CCG84004.1"/>
    </source>
</evidence>
<evidence type="ECO:0000256" key="3">
    <source>
        <dbReference type="ARBA" id="ARBA00022448"/>
    </source>
</evidence>
<dbReference type="InterPro" id="IPR006806">
    <property type="entry name" value="NDUFA5"/>
</dbReference>
<dbReference type="GO" id="GO:0022904">
    <property type="term" value="P:respiratory electron transport chain"/>
    <property type="evidence" value="ECO:0007669"/>
    <property type="project" value="InterPro"/>
</dbReference>
<evidence type="ECO:0000256" key="2">
    <source>
        <dbReference type="ARBA" id="ARBA00010261"/>
    </source>
</evidence>
<dbReference type="Pfam" id="PF04716">
    <property type="entry name" value="ETC_C1_NDUFA5"/>
    <property type="match status" value="1"/>
</dbReference>
<keyword evidence="4" id="KW-0679">Respiratory chain</keyword>
<name>R4XL11_TAPDE</name>
<keyword evidence="6" id="KW-0249">Electron transport</keyword>
<protein>
    <submittedName>
        <fullName evidence="9">Uncharacterized protein</fullName>
    </submittedName>
</protein>
<keyword evidence="3" id="KW-0813">Transport</keyword>
<keyword evidence="10" id="KW-1185">Reference proteome</keyword>
<comment type="subcellular location">
    <subcellularLocation>
        <location evidence="1">Mitochondrion inner membrane</location>
        <topology evidence="1">Peripheral membrane protein</topology>
        <orientation evidence="1">Matrix side</orientation>
    </subcellularLocation>
</comment>
<evidence type="ECO:0000256" key="1">
    <source>
        <dbReference type="ARBA" id="ARBA00004443"/>
    </source>
</evidence>
<keyword evidence="7" id="KW-0496">Mitochondrion</keyword>
<evidence type="ECO:0000256" key="4">
    <source>
        <dbReference type="ARBA" id="ARBA00022660"/>
    </source>
</evidence>
<dbReference type="PANTHER" id="PTHR12653">
    <property type="entry name" value="NADH-UBIQUINONE OXIDOREDUCTASE 13 KD-B SUBUNIT"/>
    <property type="match status" value="1"/>
</dbReference>
<dbReference type="PANTHER" id="PTHR12653:SF0">
    <property type="entry name" value="NADH DEHYDROGENASE [UBIQUINONE] 1 ALPHA SUBCOMPLEX SUBUNIT 5"/>
    <property type="match status" value="1"/>
</dbReference>